<keyword evidence="5" id="KW-0539">Nucleus</keyword>
<evidence type="ECO:0000256" key="2">
    <source>
        <dbReference type="ARBA" id="ARBA00022574"/>
    </source>
</evidence>
<evidence type="ECO:0000313" key="10">
    <source>
        <dbReference type="Proteomes" id="UP001516400"/>
    </source>
</evidence>
<dbReference type="GO" id="GO:0005634">
    <property type="term" value="C:nucleus"/>
    <property type="evidence" value="ECO:0007669"/>
    <property type="project" value="UniProtKB-SubCell"/>
</dbReference>
<feature type="region of interest" description="Disordered" evidence="7">
    <location>
        <begin position="527"/>
        <end position="563"/>
    </location>
</feature>
<dbReference type="InterPro" id="IPR013087">
    <property type="entry name" value="Znf_C2H2_type"/>
</dbReference>
<feature type="domain" description="C2H2-type" evidence="8">
    <location>
        <begin position="464"/>
        <end position="490"/>
    </location>
</feature>
<evidence type="ECO:0000256" key="5">
    <source>
        <dbReference type="ARBA" id="ARBA00023242"/>
    </source>
</evidence>
<evidence type="ECO:0000256" key="7">
    <source>
        <dbReference type="SAM" id="MobiDB-lite"/>
    </source>
</evidence>
<keyword evidence="3" id="KW-0677">Repeat</keyword>
<feature type="compositionally biased region" description="Basic and acidic residues" evidence="7">
    <location>
        <begin position="540"/>
        <end position="560"/>
    </location>
</feature>
<dbReference type="SMART" id="SM00320">
    <property type="entry name" value="WD40"/>
    <property type="match status" value="3"/>
</dbReference>
<evidence type="ECO:0000256" key="1">
    <source>
        <dbReference type="ARBA" id="ARBA00004123"/>
    </source>
</evidence>
<dbReference type="PROSITE" id="PS00678">
    <property type="entry name" value="WD_REPEATS_1"/>
    <property type="match status" value="1"/>
</dbReference>
<evidence type="ECO:0000256" key="6">
    <source>
        <dbReference type="PROSITE-ProRule" id="PRU00221"/>
    </source>
</evidence>
<dbReference type="InterPro" id="IPR052416">
    <property type="entry name" value="GTF3C_component"/>
</dbReference>
<comment type="subcellular location">
    <subcellularLocation>
        <location evidence="1">Nucleus</location>
    </subcellularLocation>
</comment>
<feature type="region of interest" description="Disordered" evidence="7">
    <location>
        <begin position="236"/>
        <end position="257"/>
    </location>
</feature>
<dbReference type="EMBL" id="JABFTP020000144">
    <property type="protein sequence ID" value="KAL3282869.1"/>
    <property type="molecule type" value="Genomic_DNA"/>
</dbReference>
<dbReference type="SUPFAM" id="SSF50978">
    <property type="entry name" value="WD40 repeat-like"/>
    <property type="match status" value="1"/>
</dbReference>
<dbReference type="InterPro" id="IPR015943">
    <property type="entry name" value="WD40/YVTN_repeat-like_dom_sf"/>
</dbReference>
<evidence type="ECO:0000256" key="4">
    <source>
        <dbReference type="ARBA" id="ARBA00023163"/>
    </source>
</evidence>
<feature type="domain" description="C2H2-type" evidence="8">
    <location>
        <begin position="365"/>
        <end position="387"/>
    </location>
</feature>
<keyword evidence="10" id="KW-1185">Reference proteome</keyword>
<dbReference type="PANTHER" id="PTHR15052">
    <property type="entry name" value="RNA POLYMERASE III TRANSCRIPTION INITIATION FACTOR COMPLEX SUBUNIT"/>
    <property type="match status" value="1"/>
</dbReference>
<feature type="compositionally biased region" description="Basic and acidic residues" evidence="7">
    <location>
        <begin position="1"/>
        <end position="35"/>
    </location>
</feature>
<keyword evidence="4" id="KW-0804">Transcription</keyword>
<proteinExistence type="predicted"/>
<organism evidence="9 10">
    <name type="scientific">Cryptolaemus montrouzieri</name>
    <dbReference type="NCBI Taxonomy" id="559131"/>
    <lineage>
        <taxon>Eukaryota</taxon>
        <taxon>Metazoa</taxon>
        <taxon>Ecdysozoa</taxon>
        <taxon>Arthropoda</taxon>
        <taxon>Hexapoda</taxon>
        <taxon>Insecta</taxon>
        <taxon>Pterygota</taxon>
        <taxon>Neoptera</taxon>
        <taxon>Endopterygota</taxon>
        <taxon>Coleoptera</taxon>
        <taxon>Polyphaga</taxon>
        <taxon>Cucujiformia</taxon>
        <taxon>Coccinelloidea</taxon>
        <taxon>Coccinellidae</taxon>
        <taxon>Scymninae</taxon>
        <taxon>Scymnini</taxon>
        <taxon>Cryptolaemus</taxon>
    </lineage>
</organism>
<dbReference type="InterPro" id="IPR001680">
    <property type="entry name" value="WD40_rpt"/>
</dbReference>
<feature type="region of interest" description="Disordered" evidence="7">
    <location>
        <begin position="1"/>
        <end position="79"/>
    </location>
</feature>
<evidence type="ECO:0000256" key="3">
    <source>
        <dbReference type="ARBA" id="ARBA00022737"/>
    </source>
</evidence>
<dbReference type="SMART" id="SM00355">
    <property type="entry name" value="ZnF_C2H2"/>
    <property type="match status" value="5"/>
</dbReference>
<keyword evidence="2 6" id="KW-0853">WD repeat</keyword>
<reference evidence="9 10" key="1">
    <citation type="journal article" date="2021" name="BMC Biol.">
        <title>Horizontally acquired antibacterial genes associated with adaptive radiation of ladybird beetles.</title>
        <authorList>
            <person name="Li H.S."/>
            <person name="Tang X.F."/>
            <person name="Huang Y.H."/>
            <person name="Xu Z.Y."/>
            <person name="Chen M.L."/>
            <person name="Du X.Y."/>
            <person name="Qiu B.Y."/>
            <person name="Chen P.T."/>
            <person name="Zhang W."/>
            <person name="Slipinski A."/>
            <person name="Escalona H.E."/>
            <person name="Waterhouse R.M."/>
            <person name="Zwick A."/>
            <person name="Pang H."/>
        </authorList>
    </citation>
    <scope>NUCLEOTIDE SEQUENCE [LARGE SCALE GENOMIC DNA]</scope>
    <source>
        <strain evidence="9">SYSU2018</strain>
    </source>
</reference>
<name>A0ABD2NW46_9CUCU</name>
<feature type="repeat" description="WD" evidence="6">
    <location>
        <begin position="898"/>
        <end position="920"/>
    </location>
</feature>
<dbReference type="InterPro" id="IPR036322">
    <property type="entry name" value="WD40_repeat_dom_sf"/>
</dbReference>
<dbReference type="PANTHER" id="PTHR15052:SF2">
    <property type="entry name" value="GENERAL TRANSCRIPTION FACTOR 3C POLYPEPTIDE 2"/>
    <property type="match status" value="1"/>
</dbReference>
<dbReference type="Gene3D" id="2.130.10.10">
    <property type="entry name" value="YVTN repeat-like/Quinoprotein amine dehydrogenase"/>
    <property type="match status" value="1"/>
</dbReference>
<evidence type="ECO:0000259" key="8">
    <source>
        <dbReference type="SMART" id="SM00355"/>
    </source>
</evidence>
<dbReference type="PROSITE" id="PS50082">
    <property type="entry name" value="WD_REPEATS_2"/>
    <property type="match status" value="1"/>
</dbReference>
<dbReference type="Proteomes" id="UP001516400">
    <property type="component" value="Unassembled WGS sequence"/>
</dbReference>
<gene>
    <name evidence="9" type="ORF">HHI36_006028</name>
</gene>
<dbReference type="Pfam" id="PF00400">
    <property type="entry name" value="WD40"/>
    <property type="match status" value="1"/>
</dbReference>
<feature type="domain" description="C2H2-type" evidence="8">
    <location>
        <begin position="496"/>
        <end position="519"/>
    </location>
</feature>
<evidence type="ECO:0000313" key="9">
    <source>
        <dbReference type="EMBL" id="KAL3282869.1"/>
    </source>
</evidence>
<comment type="caution">
    <text evidence="9">The sequence shown here is derived from an EMBL/GenBank/DDBJ whole genome shotgun (WGS) entry which is preliminary data.</text>
</comment>
<protein>
    <recommendedName>
        <fullName evidence="8">C2H2-type domain-containing protein</fullName>
    </recommendedName>
</protein>
<feature type="domain" description="C2H2-type" evidence="8">
    <location>
        <begin position="334"/>
        <end position="354"/>
    </location>
</feature>
<accession>A0ABD2NW46</accession>
<dbReference type="InterPro" id="IPR019775">
    <property type="entry name" value="WD40_repeat_CS"/>
</dbReference>
<dbReference type="AlphaFoldDB" id="A0ABD2NW46"/>
<sequence length="1182" mass="135017">MENFEADNHMNGKEDSVEGNCESKIEENPESKTEISRTVSTPKKRGRKKKSEQLIVDDSTIKSLPMEFDDEVKPRSGRKRKSVNYFALANPDIILEDHIPEKKKIKSPKIQNNLEENKNVVKKVESYEKNGEAPNELNKSEIIKSENETPVPEVKKEKTNENINDDTGILKSLGLKRGSESEDEITTNDVCYVDTEKSDDDMLSRKEKIYRKTGNTTQMLNTLFAQCDFQEEIGNDDSQERKVQPRGQIKRGRPSGKAKVAVKMELGTDSISSDQKTVTCAVCKKEIEKNNWAHHKQRYHNNLAWRIGDTPLDLSNMDLVKQILNALYMARKLFYCEKCDKAMKSVNGFLSHKSVCGKTTEAAKVPCNYCNKKMLPVSLPSHIRHYHEGPKEVNSPKLKKKDTAAVATAKRKAAEKALKVIQHFNLEASGIKKAFMKYFEDLSFVSSNVATTMLQKQILASKKVVCKYPECNFECFSAEDIKQHLKFCMHKPDNGYVCKHCLYVQLTIADIIYHIETVHGVIIKEGDESDSDSGSNFTVSKREKDKKSKKKQNPEKEKSAAKRTPSYFPYEKKLDMIFEKAYEWTLDFYEKYYTTPIPEQYFPCLKANWELMAVNTVEEYLPQMGYSCDVGFETVVDFQDVLHKDHSFRKFHLFESYLENNGNSTIFCGGPINVISWLPTPYTQSGIHQIVAVATKNHPDDKYTNDQNYNEKCVVQFWDVGPLKNSDTSMYRPRLGFCLSFEHGPVWDLQWCPSNCFDISDPPDDSDRLRRMGVLAIAGSDSAVYIYSVPYVKASGQFYDSRPVIKLIPMAVQEITLGNKKFYASKISWSKAAGHKYVAVGYTNGMVAMFNISTESKILRKKDEVGIDTLVPYKSFQAHCHYISAISLYHLNDGCRWLLTGSYDRAVSLWDLNETSSPIQSVKRNIVNDAIWMNNWLCHVIAYDEASTIGQATSIVQQARDFLSDPFYLFHCSAAITCLTGSDWLNGIVQANAVGEIFATFPKQLMINLNWKYLKNKKLLFGYTTLVEKDKTIEERLKDHSEKEKALRNQLTVKTVLKGGELPSNKEITHLDYNPHYYEYEPLVYHEVDAKYGLLFCDHKMNSFADFPPKLQDHMSCSSKMYASSKPNIYPLQAINRIALNPNRQATTYYVSGYQAGFVRLTCMKFLSKDPQIIADSLEFNE</sequence>
<feature type="domain" description="C2H2-type" evidence="8">
    <location>
        <begin position="278"/>
        <end position="300"/>
    </location>
</feature>